<sequence>MKIVSREQSTLAVTSYLNIIITSSVSSTINNLQLNLAFEAQNGNITLIDHVTGTLNISGYQVLGVIQSLQIVAMIGINVEQAVLNLQNINYNPTVHNAGNLSSYLISNTYISKILINDIFMVSQVQIIFENLFWNPILESNYENQQRKLFYETVSTY</sequence>
<reference evidence="2 3" key="2">
    <citation type="submission" date="2024-07" db="EMBL/GenBank/DDBJ databases">
        <authorList>
            <person name="Akdeniz Z."/>
        </authorList>
    </citation>
    <scope>NUCLEOTIDE SEQUENCE [LARGE SCALE GENOMIC DNA]</scope>
</reference>
<accession>A0AA86R123</accession>
<dbReference type="AlphaFoldDB" id="A0AA86R123"/>
<comment type="caution">
    <text evidence="1">The sequence shown here is derived from an EMBL/GenBank/DDBJ whole genome shotgun (WGS) entry which is preliminary data.</text>
</comment>
<protein>
    <submittedName>
        <fullName evidence="2">Hypothetical_protein</fullName>
    </submittedName>
</protein>
<gene>
    <name evidence="2" type="ORF">HINF_LOCUS54111</name>
    <name evidence="1" type="ORF">HINF_LOCUS54777</name>
</gene>
<dbReference type="EMBL" id="CAXDID020000279">
    <property type="protein sequence ID" value="CAL6069717.1"/>
    <property type="molecule type" value="Genomic_DNA"/>
</dbReference>
<dbReference type="EMBL" id="CATOUU010001012">
    <property type="protein sequence ID" value="CAI9967132.1"/>
    <property type="molecule type" value="Genomic_DNA"/>
</dbReference>
<reference evidence="1" key="1">
    <citation type="submission" date="2023-06" db="EMBL/GenBank/DDBJ databases">
        <authorList>
            <person name="Kurt Z."/>
        </authorList>
    </citation>
    <scope>NUCLEOTIDE SEQUENCE</scope>
</reference>
<evidence type="ECO:0000313" key="1">
    <source>
        <dbReference type="EMBL" id="CAI9967132.1"/>
    </source>
</evidence>
<name>A0AA86R123_9EUKA</name>
<proteinExistence type="predicted"/>
<dbReference type="Proteomes" id="UP001642409">
    <property type="component" value="Unassembled WGS sequence"/>
</dbReference>
<keyword evidence="3" id="KW-1185">Reference proteome</keyword>
<evidence type="ECO:0000313" key="3">
    <source>
        <dbReference type="Proteomes" id="UP001642409"/>
    </source>
</evidence>
<evidence type="ECO:0000313" key="2">
    <source>
        <dbReference type="EMBL" id="CAL6069717.1"/>
    </source>
</evidence>
<organism evidence="1">
    <name type="scientific">Hexamita inflata</name>
    <dbReference type="NCBI Taxonomy" id="28002"/>
    <lineage>
        <taxon>Eukaryota</taxon>
        <taxon>Metamonada</taxon>
        <taxon>Diplomonadida</taxon>
        <taxon>Hexamitidae</taxon>
        <taxon>Hexamitinae</taxon>
        <taxon>Hexamita</taxon>
    </lineage>
</organism>